<keyword evidence="3" id="KW-1015">Disulfide bond</keyword>
<evidence type="ECO:0000256" key="1">
    <source>
        <dbReference type="ARBA" id="ARBA00010996"/>
    </source>
</evidence>
<dbReference type="CDD" id="cd02968">
    <property type="entry name" value="SCO"/>
    <property type="match status" value="1"/>
</dbReference>
<gene>
    <name evidence="4" type="primary">SCO1</name>
    <name evidence="4" type="ORF">LAWI1_G007485</name>
</gene>
<keyword evidence="2" id="KW-0186">Copper</keyword>
<feature type="binding site" evidence="2">
    <location>
        <position position="186"/>
    </location>
    <ligand>
        <name>Cu cation</name>
        <dbReference type="ChEBI" id="CHEBI:23378"/>
    </ligand>
</feature>
<evidence type="ECO:0000256" key="3">
    <source>
        <dbReference type="PIRSR" id="PIRSR603782-2"/>
    </source>
</evidence>
<dbReference type="AlphaFoldDB" id="A0A559M7P2"/>
<reference evidence="4 5" key="1">
    <citation type="submission" date="2018-05" db="EMBL/GenBank/DDBJ databases">
        <title>Genome sequencing and assembly of the regulated plant pathogen Lachnellula willkommii and related sister species for the development of diagnostic species identification markers.</title>
        <authorList>
            <person name="Giroux E."/>
            <person name="Bilodeau G."/>
        </authorList>
    </citation>
    <scope>NUCLEOTIDE SEQUENCE [LARGE SCALE GENOMIC DNA]</scope>
    <source>
        <strain evidence="4 5">CBS 172.35</strain>
    </source>
</reference>
<dbReference type="InterPro" id="IPR036249">
    <property type="entry name" value="Thioredoxin-like_sf"/>
</dbReference>
<dbReference type="Proteomes" id="UP000315522">
    <property type="component" value="Unassembled WGS sequence"/>
</dbReference>
<feature type="binding site" evidence="2">
    <location>
        <position position="290"/>
    </location>
    <ligand>
        <name>Cu cation</name>
        <dbReference type="ChEBI" id="CHEBI:23378"/>
    </ligand>
</feature>
<comment type="caution">
    <text evidence="4">The sequence shown here is derived from an EMBL/GenBank/DDBJ whole genome shotgun (WGS) entry which is preliminary data.</text>
</comment>
<dbReference type="PANTHER" id="PTHR12151">
    <property type="entry name" value="ELECTRON TRANSPORT PROTIN SCO1/SENC FAMILY MEMBER"/>
    <property type="match status" value="1"/>
</dbReference>
<keyword evidence="2" id="KW-0479">Metal-binding</keyword>
<organism evidence="4 5">
    <name type="scientific">Lachnellula willkommii</name>
    <dbReference type="NCBI Taxonomy" id="215461"/>
    <lineage>
        <taxon>Eukaryota</taxon>
        <taxon>Fungi</taxon>
        <taxon>Dikarya</taxon>
        <taxon>Ascomycota</taxon>
        <taxon>Pezizomycotina</taxon>
        <taxon>Leotiomycetes</taxon>
        <taxon>Helotiales</taxon>
        <taxon>Lachnaceae</taxon>
        <taxon>Lachnellula</taxon>
    </lineage>
</organism>
<protein>
    <submittedName>
        <fullName evidence="4">Protein SCO1, mitochondrial</fullName>
    </submittedName>
</protein>
<evidence type="ECO:0000313" key="5">
    <source>
        <dbReference type="Proteomes" id="UP000315522"/>
    </source>
</evidence>
<dbReference type="GO" id="GO:0045454">
    <property type="term" value="P:cell redox homeostasis"/>
    <property type="evidence" value="ECO:0007669"/>
    <property type="project" value="UniProtKB-ARBA"/>
</dbReference>
<dbReference type="SUPFAM" id="SSF52833">
    <property type="entry name" value="Thioredoxin-like"/>
    <property type="match status" value="1"/>
</dbReference>
<dbReference type="Pfam" id="PF02630">
    <property type="entry name" value="SCO1-SenC"/>
    <property type="match status" value="1"/>
</dbReference>
<feature type="binding site" evidence="2">
    <location>
        <position position="190"/>
    </location>
    <ligand>
        <name>Cu cation</name>
        <dbReference type="ChEBI" id="CHEBI:23378"/>
    </ligand>
</feature>
<evidence type="ECO:0000256" key="2">
    <source>
        <dbReference type="PIRSR" id="PIRSR603782-1"/>
    </source>
</evidence>
<feature type="disulfide bond" description="Redox-active" evidence="3">
    <location>
        <begin position="186"/>
        <end position="190"/>
    </location>
</feature>
<proteinExistence type="inferred from homology"/>
<dbReference type="GO" id="GO:0005739">
    <property type="term" value="C:mitochondrion"/>
    <property type="evidence" value="ECO:0007669"/>
    <property type="project" value="GOC"/>
</dbReference>
<evidence type="ECO:0000313" key="4">
    <source>
        <dbReference type="EMBL" id="TVY88973.1"/>
    </source>
</evidence>
<keyword evidence="5" id="KW-1185">Reference proteome</keyword>
<dbReference type="InterPro" id="IPR003782">
    <property type="entry name" value="SCO1/SenC"/>
</dbReference>
<dbReference type="FunFam" id="3.40.30.10:FF:000013">
    <property type="entry name" value="Blast:Protein SCO1 homolog, mitochondrial"/>
    <property type="match status" value="1"/>
</dbReference>
<dbReference type="PANTHER" id="PTHR12151:SF5">
    <property type="entry name" value="AT19154P"/>
    <property type="match status" value="1"/>
</dbReference>
<sequence>MSKSFIPSRSLLSSFSRSLKYDKPAQQCLRLRLRNINASCLHARAPAPKSFSTSSARTYKTVEEQRSRYKSGVCLSLPLPLAFRLPSPLTAPFIQSNNKPQANNPPTQPFSYRAGLLFLTSGAGLIFYFRYEKARMERLRIAEATKGVGRPKVGGPFELVDQEGRRFTDEDMRGRYALVYFGFSHCPDICPEELDKMAVMIDLVNGEGGTGDAGSRGKEGEKKGLLPLFITCDPARDTPAVLKEYLKEFHAGIVGLTGSWDQVKDVCKKYRVYFSTPQGVKKGEDYLVDHSIYFYLMDPEGDFVEAIGRQHSPEQAAKIIGGHVGDWRGK</sequence>
<accession>A0A559M7P2</accession>
<name>A0A559M7P2_9HELO</name>
<dbReference type="EMBL" id="QGML01001470">
    <property type="protein sequence ID" value="TVY88973.1"/>
    <property type="molecule type" value="Genomic_DNA"/>
</dbReference>
<dbReference type="Gene3D" id="3.40.30.10">
    <property type="entry name" value="Glutaredoxin"/>
    <property type="match status" value="1"/>
</dbReference>
<comment type="similarity">
    <text evidence="1">Belongs to the SCO1/2 family.</text>
</comment>
<dbReference type="GO" id="GO:0005507">
    <property type="term" value="F:copper ion binding"/>
    <property type="evidence" value="ECO:0007669"/>
    <property type="project" value="UniProtKB-ARBA"/>
</dbReference>
<dbReference type="GO" id="GO:0033617">
    <property type="term" value="P:mitochondrial respiratory chain complex IV assembly"/>
    <property type="evidence" value="ECO:0007669"/>
    <property type="project" value="TreeGrafter"/>
</dbReference>